<dbReference type="InterPro" id="IPR008427">
    <property type="entry name" value="Extracellular_membr_CFEM_dom"/>
</dbReference>
<comment type="subcellular location">
    <subcellularLocation>
        <location evidence="1">Cell membrane</location>
        <topology evidence="1">Lipid-anchor</topology>
        <topology evidence="1">GPI-anchor</topology>
    </subcellularLocation>
    <subcellularLocation>
        <location evidence="2">Secreted</location>
    </subcellularLocation>
</comment>
<keyword evidence="9 17" id="KW-0732">Signal</keyword>
<accession>S8AL03</accession>
<evidence type="ECO:0000256" key="15">
    <source>
        <dbReference type="PROSITE-ProRule" id="PRU01356"/>
    </source>
</evidence>
<evidence type="ECO:0000256" key="11">
    <source>
        <dbReference type="ARBA" id="ARBA00023136"/>
    </source>
</evidence>
<dbReference type="OMA" id="CRRSCHA"/>
<dbReference type="EMBL" id="AQGS01000071">
    <property type="protein sequence ID" value="EPS43625.1"/>
    <property type="molecule type" value="Genomic_DNA"/>
</dbReference>
<dbReference type="PANTHER" id="PTHR37928">
    <property type="entry name" value="CFEM DOMAIN PROTEIN (AFU_ORTHOLOGUE AFUA_6G14090)"/>
    <property type="match status" value="1"/>
</dbReference>
<dbReference type="InterPro" id="IPR051735">
    <property type="entry name" value="CFEM_domain"/>
</dbReference>
<evidence type="ECO:0000256" key="3">
    <source>
        <dbReference type="ARBA" id="ARBA00010031"/>
    </source>
</evidence>
<evidence type="ECO:0000256" key="13">
    <source>
        <dbReference type="ARBA" id="ARBA00023180"/>
    </source>
</evidence>
<keyword evidence="7" id="KW-0336">GPI-anchor</keyword>
<dbReference type="HOGENOM" id="CLU_063084_3_2_1"/>
<evidence type="ECO:0000256" key="7">
    <source>
        <dbReference type="ARBA" id="ARBA00022622"/>
    </source>
</evidence>
<dbReference type="GO" id="GO:0098552">
    <property type="term" value="C:side of membrane"/>
    <property type="evidence" value="ECO:0007669"/>
    <property type="project" value="UniProtKB-KW"/>
</dbReference>
<protein>
    <recommendedName>
        <fullName evidence="18">CFEM domain-containing protein</fullName>
    </recommendedName>
</protein>
<evidence type="ECO:0000259" key="18">
    <source>
        <dbReference type="PROSITE" id="PS52012"/>
    </source>
</evidence>
<reference evidence="20" key="2">
    <citation type="submission" date="2013-04" db="EMBL/GenBank/DDBJ databases">
        <title>Genomic mechanisms accounting for the adaptation to parasitism in nematode-trapping fungi.</title>
        <authorList>
            <person name="Ahren D.G."/>
        </authorList>
    </citation>
    <scope>NUCLEOTIDE SEQUENCE [LARGE SCALE GENOMIC DNA]</scope>
    <source>
        <strain evidence="20">CBS 200.50</strain>
    </source>
</reference>
<dbReference type="STRING" id="1284197.S8AL03"/>
<dbReference type="GO" id="GO:0046872">
    <property type="term" value="F:metal ion binding"/>
    <property type="evidence" value="ECO:0007669"/>
    <property type="project" value="UniProtKB-KW"/>
</dbReference>
<dbReference type="GO" id="GO:0005576">
    <property type="term" value="C:extracellular region"/>
    <property type="evidence" value="ECO:0007669"/>
    <property type="project" value="UniProtKB-SubCell"/>
</dbReference>
<dbReference type="GO" id="GO:0005886">
    <property type="term" value="C:plasma membrane"/>
    <property type="evidence" value="ECO:0007669"/>
    <property type="project" value="UniProtKB-SubCell"/>
</dbReference>
<dbReference type="PROSITE" id="PS52012">
    <property type="entry name" value="CFEM"/>
    <property type="match status" value="1"/>
</dbReference>
<evidence type="ECO:0000256" key="1">
    <source>
        <dbReference type="ARBA" id="ARBA00004609"/>
    </source>
</evidence>
<comment type="caution">
    <text evidence="19">The sequence shown here is derived from an EMBL/GenBank/DDBJ whole genome shotgun (WGS) entry which is preliminary data.</text>
</comment>
<keyword evidence="11" id="KW-0472">Membrane</keyword>
<keyword evidence="5" id="KW-0964">Secreted</keyword>
<evidence type="ECO:0000256" key="6">
    <source>
        <dbReference type="ARBA" id="ARBA00022617"/>
    </source>
</evidence>
<evidence type="ECO:0000256" key="4">
    <source>
        <dbReference type="ARBA" id="ARBA00022475"/>
    </source>
</evidence>
<dbReference type="Pfam" id="PF05730">
    <property type="entry name" value="CFEM"/>
    <property type="match status" value="1"/>
</dbReference>
<feature type="disulfide bond" evidence="15">
    <location>
        <begin position="54"/>
        <end position="87"/>
    </location>
</feature>
<keyword evidence="4" id="KW-1003">Cell membrane</keyword>
<keyword evidence="6" id="KW-0349">Heme</keyword>
<feature type="region of interest" description="Disordered" evidence="16">
    <location>
        <begin position="100"/>
        <end position="128"/>
    </location>
</feature>
<dbReference type="AlphaFoldDB" id="S8AL03"/>
<keyword evidence="14" id="KW-0449">Lipoprotein</keyword>
<dbReference type="PANTHER" id="PTHR37928:SF2">
    <property type="entry name" value="GPI ANCHORED CFEM DOMAIN PROTEIN (AFU_ORTHOLOGUE AFUA_6G10580)"/>
    <property type="match status" value="1"/>
</dbReference>
<keyword evidence="20" id="KW-1185">Reference proteome</keyword>
<feature type="domain" description="CFEM" evidence="18">
    <location>
        <begin position="1"/>
        <end position="120"/>
    </location>
</feature>
<dbReference type="Proteomes" id="UP000015100">
    <property type="component" value="Unassembled WGS sequence"/>
</dbReference>
<sequence>MKTTSILAVAATLTSSVVSAQGLVLPPSCAIDCITQLAPSSGCTADLTNYACFCKSSTFASTFNTCITSGCSASDLESTKSAVITLCQSAGVTINFPSTASGSTVPAGSSSTRAPSSSSTTGTNPNAADKPGAALGLLGTTLALGVALLWN</sequence>
<evidence type="ECO:0000256" key="9">
    <source>
        <dbReference type="ARBA" id="ARBA00022729"/>
    </source>
</evidence>
<dbReference type="SMART" id="SM00747">
    <property type="entry name" value="CFEM"/>
    <property type="match status" value="1"/>
</dbReference>
<keyword evidence="10" id="KW-0408">Iron</keyword>
<keyword evidence="13" id="KW-0325">Glycoprotein</keyword>
<feature type="chain" id="PRO_5004548594" description="CFEM domain-containing protein" evidence="17">
    <location>
        <begin position="23"/>
        <end position="151"/>
    </location>
</feature>
<feature type="compositionally biased region" description="Low complexity" evidence="16">
    <location>
        <begin position="106"/>
        <end position="123"/>
    </location>
</feature>
<proteinExistence type="inferred from homology"/>
<gene>
    <name evidence="19" type="ORF">H072_2330</name>
</gene>
<evidence type="ECO:0000256" key="5">
    <source>
        <dbReference type="ARBA" id="ARBA00022525"/>
    </source>
</evidence>
<evidence type="ECO:0000256" key="14">
    <source>
        <dbReference type="ARBA" id="ARBA00023288"/>
    </source>
</evidence>
<keyword evidence="12 15" id="KW-1015">Disulfide bond</keyword>
<reference evidence="19 20" key="1">
    <citation type="journal article" date="2013" name="PLoS Genet.">
        <title>Genomic mechanisms accounting for the adaptation to parasitism in nematode-trapping fungi.</title>
        <authorList>
            <person name="Meerupati T."/>
            <person name="Andersson K.M."/>
            <person name="Friman E."/>
            <person name="Kumar D."/>
            <person name="Tunlid A."/>
            <person name="Ahren D."/>
        </authorList>
    </citation>
    <scope>NUCLEOTIDE SEQUENCE [LARGE SCALE GENOMIC DNA]</scope>
    <source>
        <strain evidence="19 20">CBS 200.50</strain>
    </source>
</reference>
<organism evidence="19 20">
    <name type="scientific">Dactylellina haptotyla (strain CBS 200.50)</name>
    <name type="common">Nematode-trapping fungus</name>
    <name type="synonym">Monacrosporium haptotylum</name>
    <dbReference type="NCBI Taxonomy" id="1284197"/>
    <lineage>
        <taxon>Eukaryota</taxon>
        <taxon>Fungi</taxon>
        <taxon>Dikarya</taxon>
        <taxon>Ascomycota</taxon>
        <taxon>Pezizomycotina</taxon>
        <taxon>Orbiliomycetes</taxon>
        <taxon>Orbiliales</taxon>
        <taxon>Orbiliaceae</taxon>
        <taxon>Dactylellina</taxon>
    </lineage>
</organism>
<evidence type="ECO:0000313" key="20">
    <source>
        <dbReference type="Proteomes" id="UP000015100"/>
    </source>
</evidence>
<feature type="signal peptide" evidence="17">
    <location>
        <begin position="1"/>
        <end position="22"/>
    </location>
</feature>
<comment type="similarity">
    <text evidence="3">Belongs to the RBT5 family.</text>
</comment>
<evidence type="ECO:0000256" key="10">
    <source>
        <dbReference type="ARBA" id="ARBA00023004"/>
    </source>
</evidence>
<evidence type="ECO:0000256" key="17">
    <source>
        <dbReference type="SAM" id="SignalP"/>
    </source>
</evidence>
<evidence type="ECO:0000256" key="16">
    <source>
        <dbReference type="SAM" id="MobiDB-lite"/>
    </source>
</evidence>
<dbReference type="OrthoDB" id="2496787at2759"/>
<evidence type="ECO:0000256" key="2">
    <source>
        <dbReference type="ARBA" id="ARBA00004613"/>
    </source>
</evidence>
<evidence type="ECO:0000256" key="8">
    <source>
        <dbReference type="ARBA" id="ARBA00022723"/>
    </source>
</evidence>
<keyword evidence="8" id="KW-0479">Metal-binding</keyword>
<comment type="caution">
    <text evidence="15">Lacks conserved residue(s) required for the propagation of feature annotation.</text>
</comment>
<evidence type="ECO:0000313" key="19">
    <source>
        <dbReference type="EMBL" id="EPS43625.1"/>
    </source>
</evidence>
<evidence type="ECO:0000256" key="12">
    <source>
        <dbReference type="ARBA" id="ARBA00023157"/>
    </source>
</evidence>
<name>S8AL03_DACHA</name>